<dbReference type="Proteomes" id="UP001184230">
    <property type="component" value="Unassembled WGS sequence"/>
</dbReference>
<gene>
    <name evidence="2" type="ORF">J2739_002920</name>
</gene>
<dbReference type="SUPFAM" id="SSF55729">
    <property type="entry name" value="Acyl-CoA N-acyltransferases (Nat)"/>
    <property type="match status" value="1"/>
</dbReference>
<feature type="domain" description="N-acetyltransferase" evidence="1">
    <location>
        <begin position="6"/>
        <end position="154"/>
    </location>
</feature>
<dbReference type="PROSITE" id="PS51186">
    <property type="entry name" value="GNAT"/>
    <property type="match status" value="1"/>
</dbReference>
<evidence type="ECO:0000313" key="2">
    <source>
        <dbReference type="EMBL" id="MDR6537147.1"/>
    </source>
</evidence>
<proteinExistence type="predicted"/>
<comment type="caution">
    <text evidence="2">The sequence shown here is derived from an EMBL/GenBank/DDBJ whole genome shotgun (WGS) entry which is preliminary data.</text>
</comment>
<keyword evidence="3" id="KW-1185">Reference proteome</keyword>
<dbReference type="InterPro" id="IPR000182">
    <property type="entry name" value="GNAT_dom"/>
</dbReference>
<dbReference type="Gene3D" id="3.40.630.30">
    <property type="match status" value="1"/>
</dbReference>
<organism evidence="2 3">
    <name type="scientific">Variovorax soli</name>
    <dbReference type="NCBI Taxonomy" id="376815"/>
    <lineage>
        <taxon>Bacteria</taxon>
        <taxon>Pseudomonadati</taxon>
        <taxon>Pseudomonadota</taxon>
        <taxon>Betaproteobacteria</taxon>
        <taxon>Burkholderiales</taxon>
        <taxon>Comamonadaceae</taxon>
        <taxon>Variovorax</taxon>
    </lineage>
</organism>
<dbReference type="CDD" id="cd04301">
    <property type="entry name" value="NAT_SF"/>
    <property type="match status" value="1"/>
</dbReference>
<dbReference type="RefSeq" id="WP_309902792.1">
    <property type="nucleotide sequence ID" value="NZ_JAVDRF010000005.1"/>
</dbReference>
<evidence type="ECO:0000313" key="3">
    <source>
        <dbReference type="Proteomes" id="UP001184230"/>
    </source>
</evidence>
<protein>
    <submittedName>
        <fullName evidence="2">GNAT superfamily N-acetyltransferase</fullName>
    </submittedName>
</protein>
<evidence type="ECO:0000259" key="1">
    <source>
        <dbReference type="PROSITE" id="PS51186"/>
    </source>
</evidence>
<sequence length="278" mass="30292">MKRADIAILPAEQWPRGALAALWNLAYAGYVVPVAFDAERFARHLRRANVELALSKVLTAGGEPAGLSLVGRRDRRAYLAGFGIVRAQRRRGLARLLIEVQLAALPPAGVDELVLEVLEPNPARTLYRRAGFEAVRPLELLEGTLDTRAVETVALGLAELAAAHQRCSAVTQPTWRRELPTVLDALTHENAAALGVRRGDTVVAYAVLPEPARHDGTLLDAAALDETAAHSLLDMLASARPGTRWRLVDEPRDSPFFRGACARGLAPVLRQIEMKRSF</sequence>
<dbReference type="EMBL" id="JAVDRF010000005">
    <property type="protein sequence ID" value="MDR6537147.1"/>
    <property type="molecule type" value="Genomic_DNA"/>
</dbReference>
<accession>A0ABU1NF98</accession>
<reference evidence="2 3" key="1">
    <citation type="submission" date="2023-07" db="EMBL/GenBank/DDBJ databases">
        <title>Sorghum-associated microbial communities from plants grown in Nebraska, USA.</title>
        <authorList>
            <person name="Schachtman D."/>
        </authorList>
    </citation>
    <scope>NUCLEOTIDE SEQUENCE [LARGE SCALE GENOMIC DNA]</scope>
    <source>
        <strain evidence="2 3">DS1781</strain>
    </source>
</reference>
<dbReference type="Pfam" id="PF00583">
    <property type="entry name" value="Acetyltransf_1"/>
    <property type="match status" value="1"/>
</dbReference>
<dbReference type="InterPro" id="IPR016181">
    <property type="entry name" value="Acyl_CoA_acyltransferase"/>
</dbReference>
<name>A0ABU1NF98_9BURK</name>